<sequence>MGFENFEPIIGEPEAEWKDSTGSGSYPLRRFLMHVYAPDYHNLKIHVTDYFSSTFEALKSVVQLEDMRDSIGVGGSWSEFVDYMVASIKSESVKLVLERHSDADVYAKLVAQKSKGMPVISMPLTRVVGSAASDAMANISFELFTSFKVMQNLVVQEQERCSELRRMISTEMERSESSQSQLEKKQKFEKMNLSSKADATAPLAVNGSQNSPDKRAAQGAFSSKVAARVVPVYRRTRVRGALLQDTEHDEDN</sequence>
<feature type="region of interest" description="Disordered" evidence="1">
    <location>
        <begin position="170"/>
        <end position="222"/>
    </location>
</feature>
<dbReference type="AlphaFoldDB" id="A0A2P2J6Z9"/>
<protein>
    <submittedName>
        <fullName evidence="2">Uncharacterized protein</fullName>
    </submittedName>
</protein>
<evidence type="ECO:0000313" key="2">
    <source>
        <dbReference type="EMBL" id="MBW89187.1"/>
    </source>
</evidence>
<proteinExistence type="predicted"/>
<name>A0A2P2J6Z9_RHIMU</name>
<accession>A0A2P2J6Z9</accession>
<dbReference type="EMBL" id="GGEC01008704">
    <property type="protein sequence ID" value="MBW89187.1"/>
    <property type="molecule type" value="Transcribed_RNA"/>
</dbReference>
<feature type="compositionally biased region" description="Basic and acidic residues" evidence="1">
    <location>
        <begin position="170"/>
        <end position="190"/>
    </location>
</feature>
<reference evidence="2" key="1">
    <citation type="submission" date="2018-02" db="EMBL/GenBank/DDBJ databases">
        <title>Rhizophora mucronata_Transcriptome.</title>
        <authorList>
            <person name="Meera S.P."/>
            <person name="Sreeshan A."/>
            <person name="Augustine A."/>
        </authorList>
    </citation>
    <scope>NUCLEOTIDE SEQUENCE</scope>
    <source>
        <tissue evidence="2">Leaf</tissue>
    </source>
</reference>
<organism evidence="2">
    <name type="scientific">Rhizophora mucronata</name>
    <name type="common">Asiatic mangrove</name>
    <dbReference type="NCBI Taxonomy" id="61149"/>
    <lineage>
        <taxon>Eukaryota</taxon>
        <taxon>Viridiplantae</taxon>
        <taxon>Streptophyta</taxon>
        <taxon>Embryophyta</taxon>
        <taxon>Tracheophyta</taxon>
        <taxon>Spermatophyta</taxon>
        <taxon>Magnoliopsida</taxon>
        <taxon>eudicotyledons</taxon>
        <taxon>Gunneridae</taxon>
        <taxon>Pentapetalae</taxon>
        <taxon>rosids</taxon>
        <taxon>fabids</taxon>
        <taxon>Malpighiales</taxon>
        <taxon>Rhizophoraceae</taxon>
        <taxon>Rhizophora</taxon>
    </lineage>
</organism>
<evidence type="ECO:0000256" key="1">
    <source>
        <dbReference type="SAM" id="MobiDB-lite"/>
    </source>
</evidence>
<dbReference type="PANTHER" id="PTHR35770">
    <property type="entry name" value="U2 SMALL NUCLEAR RIBONUCLEOPROTEIN AUXILIARY FACTOR-LIKE PROTEIN"/>
    <property type="match status" value="1"/>
</dbReference>
<dbReference type="PANTHER" id="PTHR35770:SF1">
    <property type="entry name" value="U2 SMALL NUCLEAR RIBONUCLEOPROTEIN AUXILIARY FACTOR-LIKE PROTEIN"/>
    <property type="match status" value="1"/>
</dbReference>